<dbReference type="InterPro" id="IPR008253">
    <property type="entry name" value="Marvel"/>
</dbReference>
<protein>
    <recommendedName>
        <fullName evidence="7">MARVEL domain-containing protein</fullName>
    </recommendedName>
</protein>
<feature type="compositionally biased region" description="Polar residues" evidence="5">
    <location>
        <begin position="1"/>
        <end position="13"/>
    </location>
</feature>
<feature type="region of interest" description="Disordered" evidence="5">
    <location>
        <begin position="195"/>
        <end position="267"/>
    </location>
</feature>
<evidence type="ECO:0000313" key="8">
    <source>
        <dbReference type="EMBL" id="RIB23690.1"/>
    </source>
</evidence>
<organism evidence="8 9">
    <name type="scientific">Gigaspora rosea</name>
    <dbReference type="NCBI Taxonomy" id="44941"/>
    <lineage>
        <taxon>Eukaryota</taxon>
        <taxon>Fungi</taxon>
        <taxon>Fungi incertae sedis</taxon>
        <taxon>Mucoromycota</taxon>
        <taxon>Glomeromycotina</taxon>
        <taxon>Glomeromycetes</taxon>
        <taxon>Diversisporales</taxon>
        <taxon>Gigasporaceae</taxon>
        <taxon>Gigaspora</taxon>
    </lineage>
</organism>
<feature type="transmembrane region" description="Helical" evidence="6">
    <location>
        <begin position="383"/>
        <end position="403"/>
    </location>
</feature>
<evidence type="ECO:0000256" key="1">
    <source>
        <dbReference type="ARBA" id="ARBA00004141"/>
    </source>
</evidence>
<evidence type="ECO:0000313" key="9">
    <source>
        <dbReference type="Proteomes" id="UP000266673"/>
    </source>
</evidence>
<proteinExistence type="predicted"/>
<keyword evidence="3 6" id="KW-1133">Transmembrane helix</keyword>
<keyword evidence="9" id="KW-1185">Reference proteome</keyword>
<feature type="domain" description="MARVEL" evidence="7">
    <location>
        <begin position="271"/>
        <end position="398"/>
    </location>
</feature>
<sequence length="415" mass="46118">MAGQDQNINFSTTDDSHKNEFQPHNTQLQNPQDTQLYPPQNVWANPYTPPYDQYNNQYQQPQPQQHLNPYDNNPYYPPTGTGHTQTPSGGSGGSAYDPNYNQNAHYNQNMNYSTNAYDHNYNTYQNQNFNTYGGSTNPFSNTDGNLNAYSGTNTYNTDGGYKTGDAYTGSDSNAYTTGVGTNAYTPSPGANAYSGTNAYHSTGDNENTHNISSATTHSETVNENKENPNDNNVSVTMPSAVNPGIETSDPDKLQPSEKPEKNHKPSGKRFFSRLFTLLASAGALGFIIGAPLYSKQNTPPKANNVAIIFLYIVSGLSILVSLYFLVIYCLRRWNEAKKISRIILHLIDFIFAASFGVIMVFMIKDFQCPINDLNGWCNFYNTAIFFTVLSCLLYLISLGWDLIGSCSCCKKKRYS</sequence>
<feature type="region of interest" description="Disordered" evidence="5">
    <location>
        <begin position="1"/>
        <end position="104"/>
    </location>
</feature>
<evidence type="ECO:0000256" key="5">
    <source>
        <dbReference type="SAM" id="MobiDB-lite"/>
    </source>
</evidence>
<dbReference type="OrthoDB" id="3253553at2759"/>
<dbReference type="Proteomes" id="UP000266673">
    <property type="component" value="Unassembled WGS sequence"/>
</dbReference>
<evidence type="ECO:0000256" key="3">
    <source>
        <dbReference type="ARBA" id="ARBA00022989"/>
    </source>
</evidence>
<accession>A0A397VMJ7</accession>
<evidence type="ECO:0000256" key="2">
    <source>
        <dbReference type="ARBA" id="ARBA00022692"/>
    </source>
</evidence>
<dbReference type="EMBL" id="QKWP01000248">
    <property type="protein sequence ID" value="RIB23690.1"/>
    <property type="molecule type" value="Genomic_DNA"/>
</dbReference>
<feature type="compositionally biased region" description="Polar residues" evidence="5">
    <location>
        <begin position="195"/>
        <end position="219"/>
    </location>
</feature>
<comment type="subcellular location">
    <subcellularLocation>
        <location evidence="1">Membrane</location>
        <topology evidence="1">Multi-pass membrane protein</topology>
    </subcellularLocation>
</comment>
<dbReference type="Pfam" id="PF01284">
    <property type="entry name" value="MARVEL"/>
    <property type="match status" value="1"/>
</dbReference>
<feature type="transmembrane region" description="Helical" evidence="6">
    <location>
        <begin position="342"/>
        <end position="363"/>
    </location>
</feature>
<feature type="compositionally biased region" description="Low complexity" evidence="5">
    <location>
        <begin position="50"/>
        <end position="74"/>
    </location>
</feature>
<dbReference type="GO" id="GO:0016020">
    <property type="term" value="C:membrane"/>
    <property type="evidence" value="ECO:0007669"/>
    <property type="project" value="UniProtKB-SubCell"/>
</dbReference>
<dbReference type="AlphaFoldDB" id="A0A397VMJ7"/>
<feature type="compositionally biased region" description="Polar residues" evidence="5">
    <location>
        <begin position="22"/>
        <end position="38"/>
    </location>
</feature>
<evidence type="ECO:0000259" key="7">
    <source>
        <dbReference type="Pfam" id="PF01284"/>
    </source>
</evidence>
<gene>
    <name evidence="8" type="ORF">C2G38_805761</name>
</gene>
<feature type="transmembrane region" description="Helical" evidence="6">
    <location>
        <begin position="305"/>
        <end position="330"/>
    </location>
</feature>
<evidence type="ECO:0000256" key="4">
    <source>
        <dbReference type="ARBA" id="ARBA00023136"/>
    </source>
</evidence>
<name>A0A397VMJ7_9GLOM</name>
<reference evidence="8 9" key="1">
    <citation type="submission" date="2018-06" db="EMBL/GenBank/DDBJ databases">
        <title>Comparative genomics reveals the genomic features of Rhizophagus irregularis, R. cerebriforme, R. diaphanum and Gigaspora rosea, and their symbiotic lifestyle signature.</title>
        <authorList>
            <person name="Morin E."/>
            <person name="San Clemente H."/>
            <person name="Chen E.C.H."/>
            <person name="De La Providencia I."/>
            <person name="Hainaut M."/>
            <person name="Kuo A."/>
            <person name="Kohler A."/>
            <person name="Murat C."/>
            <person name="Tang N."/>
            <person name="Roy S."/>
            <person name="Loubradou J."/>
            <person name="Henrissat B."/>
            <person name="Grigoriev I.V."/>
            <person name="Corradi N."/>
            <person name="Roux C."/>
            <person name="Martin F.M."/>
        </authorList>
    </citation>
    <scope>NUCLEOTIDE SEQUENCE [LARGE SCALE GENOMIC DNA]</scope>
    <source>
        <strain evidence="8 9">DAOM 194757</strain>
    </source>
</reference>
<feature type="compositionally biased region" description="Basic and acidic residues" evidence="5">
    <location>
        <begin position="249"/>
        <end position="263"/>
    </location>
</feature>
<evidence type="ECO:0000256" key="6">
    <source>
        <dbReference type="SAM" id="Phobius"/>
    </source>
</evidence>
<feature type="transmembrane region" description="Helical" evidence="6">
    <location>
        <begin position="270"/>
        <end position="293"/>
    </location>
</feature>
<dbReference type="STRING" id="44941.A0A397VMJ7"/>
<keyword evidence="4 6" id="KW-0472">Membrane</keyword>
<keyword evidence="2 6" id="KW-0812">Transmembrane</keyword>
<comment type="caution">
    <text evidence="8">The sequence shown here is derived from an EMBL/GenBank/DDBJ whole genome shotgun (WGS) entry which is preliminary data.</text>
</comment>